<dbReference type="Proteomes" id="UP000463939">
    <property type="component" value="Chromosome"/>
</dbReference>
<sequence>MFKRKEKQEADRSLEMVAVKPKSKEQAIAEIHAETLTEQRFNEDLTHESIIVTEMESQFPYGVEDAAMTYANGRTDDAISGVHALLAKTPKEELLWFMLFDLYQVSNKRKEFDKLALDYVNECEKSPPMWRSAGDESLASVTETPTVAATEGQLFSLKGSLDLHMADRIGLLQAAASKGSIQLDLSGLTLITPEGAGLLQAAMVKLQKQQATLQIASGAFVDLLQQYIAQPENNNCEPWLLLLQLYQLQGKESEFEDLAVDFAVRFEVSPPSWESPKKIATSVAEAPKKPAAIPSSAVAESQAFIMTGTITSASAAIFDAFKQYAAKHSDVVLDMHAVDRVEFASVGLFMDALMALIPSGKNVSIIDANMMVRVLLITMGLDQMATILPRK</sequence>
<dbReference type="InterPro" id="IPR036513">
    <property type="entry name" value="STAS_dom_sf"/>
</dbReference>
<dbReference type="AlphaFoldDB" id="A0A809SCB4"/>
<name>A0A809SCB4_9PROT</name>
<dbReference type="EMBL" id="AP021881">
    <property type="protein sequence ID" value="BBO99776.1"/>
    <property type="molecule type" value="Genomic_DNA"/>
</dbReference>
<feature type="domain" description="STAS" evidence="1">
    <location>
        <begin position="306"/>
        <end position="391"/>
    </location>
</feature>
<reference evidence="3" key="1">
    <citation type="submission" date="2019-11" db="EMBL/GenBank/DDBJ databases">
        <title>Isolation and characterization of a novel species in the genus Sulfuriferula.</title>
        <authorList>
            <person name="Mochizuki J."/>
            <person name="Kojima H."/>
            <person name="Fukui M."/>
        </authorList>
    </citation>
    <scope>NUCLEOTIDE SEQUENCE [LARGE SCALE GENOMIC DNA]</scope>
    <source>
        <strain evidence="3">SGTM</strain>
    </source>
</reference>
<organism evidence="2 3">
    <name type="scientific">Sulfuriferula nivalis</name>
    <dbReference type="NCBI Taxonomy" id="2675298"/>
    <lineage>
        <taxon>Bacteria</taxon>
        <taxon>Pseudomonadati</taxon>
        <taxon>Pseudomonadota</taxon>
        <taxon>Betaproteobacteria</taxon>
        <taxon>Nitrosomonadales</taxon>
        <taxon>Sulfuricellaceae</taxon>
        <taxon>Sulfuriferula</taxon>
    </lineage>
</organism>
<dbReference type="RefSeq" id="WP_162083784.1">
    <property type="nucleotide sequence ID" value="NZ_AP021881.1"/>
</dbReference>
<evidence type="ECO:0000313" key="2">
    <source>
        <dbReference type="EMBL" id="BBO99776.1"/>
    </source>
</evidence>
<evidence type="ECO:0000259" key="1">
    <source>
        <dbReference type="PROSITE" id="PS50801"/>
    </source>
</evidence>
<keyword evidence="3" id="KW-1185">Reference proteome</keyword>
<protein>
    <recommendedName>
        <fullName evidence="1">STAS domain-containing protein</fullName>
    </recommendedName>
</protein>
<evidence type="ECO:0000313" key="3">
    <source>
        <dbReference type="Proteomes" id="UP000463939"/>
    </source>
</evidence>
<dbReference type="PROSITE" id="PS50801">
    <property type="entry name" value="STAS"/>
    <property type="match status" value="1"/>
</dbReference>
<proteinExistence type="predicted"/>
<dbReference type="KEGG" id="sniv:SFSGTM_04850"/>
<dbReference type="SUPFAM" id="SSF52091">
    <property type="entry name" value="SpoIIaa-like"/>
    <property type="match status" value="1"/>
</dbReference>
<accession>A0A809SCB4</accession>
<dbReference type="Gene3D" id="3.30.750.24">
    <property type="entry name" value="STAS domain"/>
    <property type="match status" value="1"/>
</dbReference>
<gene>
    <name evidence="2" type="ORF">SFSGTM_04850</name>
</gene>
<dbReference type="InterPro" id="IPR002645">
    <property type="entry name" value="STAS_dom"/>
</dbReference>